<dbReference type="Pfam" id="PF00498">
    <property type="entry name" value="FHA"/>
    <property type="match status" value="1"/>
</dbReference>
<feature type="domain" description="FHA" evidence="8">
    <location>
        <begin position="34"/>
        <end position="89"/>
    </location>
</feature>
<reference evidence="10 11" key="1">
    <citation type="submission" date="2024-04" db="EMBL/GenBank/DDBJ databases">
        <title>genome sequences of Mucor flavus KT1a and Helicostylum pulchrum KT1b strains isolation_sourced from the surface of a dry-aged beef.</title>
        <authorList>
            <person name="Toyotome T."/>
            <person name="Hosono M."/>
            <person name="Torimaru M."/>
            <person name="Fukuda K."/>
            <person name="Mikami N."/>
        </authorList>
    </citation>
    <scope>NUCLEOTIDE SEQUENCE [LARGE SCALE GENOMIC DNA]</scope>
    <source>
        <strain evidence="10 11">KT1b</strain>
    </source>
</reference>
<dbReference type="CDD" id="cd22701">
    <property type="entry name" value="FHA_FKH1-like"/>
    <property type="match status" value="1"/>
</dbReference>
<name>A0ABP9XJH3_9FUNG</name>
<evidence type="ECO:0000256" key="4">
    <source>
        <dbReference type="ARBA" id="ARBA00023163"/>
    </source>
</evidence>
<evidence type="ECO:0000259" key="9">
    <source>
        <dbReference type="PROSITE" id="PS50039"/>
    </source>
</evidence>
<dbReference type="SMART" id="SM00339">
    <property type="entry name" value="FH"/>
    <property type="match status" value="1"/>
</dbReference>
<accession>A0ABP9XJH3</accession>
<comment type="subcellular location">
    <subcellularLocation>
        <location evidence="1 6">Nucleus</location>
    </subcellularLocation>
</comment>
<dbReference type="SUPFAM" id="SSF46785">
    <property type="entry name" value="Winged helix' DNA-binding domain"/>
    <property type="match status" value="1"/>
</dbReference>
<dbReference type="CDD" id="cd20024">
    <property type="entry name" value="FH_FOXJ2-like"/>
    <property type="match status" value="1"/>
</dbReference>
<feature type="region of interest" description="Disordered" evidence="7">
    <location>
        <begin position="263"/>
        <end position="299"/>
    </location>
</feature>
<keyword evidence="4" id="KW-0804">Transcription</keyword>
<dbReference type="PANTHER" id="PTHR45881:SF1">
    <property type="entry name" value="FORK HEAD PROTEIN HOMOLOG 2"/>
    <property type="match status" value="1"/>
</dbReference>
<dbReference type="PANTHER" id="PTHR45881">
    <property type="entry name" value="CHECKPOINT SUPPRESSOR 1-LIKE, ISOFORM A-RELATED"/>
    <property type="match status" value="1"/>
</dbReference>
<dbReference type="PRINTS" id="PR00053">
    <property type="entry name" value="FORKHEAD"/>
</dbReference>
<sequence length="364" mass="41217">MAAQASDTDLTAPVQAYAKLEGEDFCYYIRTLQVTLGRKVKKPDNVDIPLGNIKSVSRQHARLFYNFTTQRFEMMVFGKNGAFVNEQFIEKGVTVPLENKTKIQIGEVSFIFLLPRMDLEQPDKSIAPIGYISAPQQLEKKSKRRERTPVEEKPIKHVKQEINTDDWVESSPEDPSMYESKDVKPPFSYASLIAQAINSSRNKRMTLNGIYTFITTNFPYYQMASNGWQNSIRHNLSLNKAFIKVPRKDSEPGKGAFWTIDSSSQEQFSKGKHKHKESDSDQDELVAVESDPEEAPQIPIENDLQTQLQNTIRQHLLDPLMHPLPPSIAQLLPNAIAQLPPQLANQLSATLQTSLKNKDNTTPT</sequence>
<keyword evidence="5 6" id="KW-0539">Nucleus</keyword>
<evidence type="ECO:0000256" key="6">
    <source>
        <dbReference type="PROSITE-ProRule" id="PRU00089"/>
    </source>
</evidence>
<dbReference type="InterPro" id="IPR036388">
    <property type="entry name" value="WH-like_DNA-bd_sf"/>
</dbReference>
<dbReference type="EMBL" id="BAABUJ010000004">
    <property type="protein sequence ID" value="GAA5794956.1"/>
    <property type="molecule type" value="Genomic_DNA"/>
</dbReference>
<keyword evidence="11" id="KW-1185">Reference proteome</keyword>
<dbReference type="InterPro" id="IPR008984">
    <property type="entry name" value="SMAD_FHA_dom_sf"/>
</dbReference>
<dbReference type="PROSITE" id="PS50006">
    <property type="entry name" value="FHA_DOMAIN"/>
    <property type="match status" value="1"/>
</dbReference>
<evidence type="ECO:0000259" key="8">
    <source>
        <dbReference type="PROSITE" id="PS50006"/>
    </source>
</evidence>
<dbReference type="InterPro" id="IPR030456">
    <property type="entry name" value="TF_fork_head_CS_2"/>
</dbReference>
<dbReference type="InterPro" id="IPR001766">
    <property type="entry name" value="Fork_head_dom"/>
</dbReference>
<dbReference type="Gene3D" id="2.60.200.20">
    <property type="match status" value="1"/>
</dbReference>
<dbReference type="PROSITE" id="PS00658">
    <property type="entry name" value="FORK_HEAD_2"/>
    <property type="match status" value="1"/>
</dbReference>
<dbReference type="InterPro" id="IPR018122">
    <property type="entry name" value="TF_fork_head_CS_1"/>
</dbReference>
<evidence type="ECO:0000256" key="7">
    <source>
        <dbReference type="SAM" id="MobiDB-lite"/>
    </source>
</evidence>
<dbReference type="SMART" id="SM00240">
    <property type="entry name" value="FHA"/>
    <property type="match status" value="1"/>
</dbReference>
<gene>
    <name evidence="10" type="ORF">HPULCUR_000306</name>
</gene>
<organism evidence="10 11">
    <name type="scientific">Helicostylum pulchrum</name>
    <dbReference type="NCBI Taxonomy" id="562976"/>
    <lineage>
        <taxon>Eukaryota</taxon>
        <taxon>Fungi</taxon>
        <taxon>Fungi incertae sedis</taxon>
        <taxon>Mucoromycota</taxon>
        <taxon>Mucoromycotina</taxon>
        <taxon>Mucoromycetes</taxon>
        <taxon>Mucorales</taxon>
        <taxon>Mucorineae</taxon>
        <taxon>Mucoraceae</taxon>
        <taxon>Helicostylum</taxon>
    </lineage>
</organism>
<dbReference type="PROSITE" id="PS50039">
    <property type="entry name" value="FORK_HEAD_3"/>
    <property type="match status" value="1"/>
</dbReference>
<keyword evidence="2" id="KW-0805">Transcription regulation</keyword>
<comment type="caution">
    <text evidence="10">The sequence shown here is derived from an EMBL/GenBank/DDBJ whole genome shotgun (WGS) entry which is preliminary data.</text>
</comment>
<evidence type="ECO:0000313" key="11">
    <source>
        <dbReference type="Proteomes" id="UP001476247"/>
    </source>
</evidence>
<proteinExistence type="predicted"/>
<dbReference type="Proteomes" id="UP001476247">
    <property type="component" value="Unassembled WGS sequence"/>
</dbReference>
<dbReference type="PROSITE" id="PS00657">
    <property type="entry name" value="FORK_HEAD_1"/>
    <property type="match status" value="1"/>
</dbReference>
<keyword evidence="3 6" id="KW-0238">DNA-binding</keyword>
<evidence type="ECO:0000256" key="2">
    <source>
        <dbReference type="ARBA" id="ARBA00023015"/>
    </source>
</evidence>
<evidence type="ECO:0000256" key="5">
    <source>
        <dbReference type="ARBA" id="ARBA00023242"/>
    </source>
</evidence>
<feature type="compositionally biased region" description="Acidic residues" evidence="7">
    <location>
        <begin position="280"/>
        <end position="294"/>
    </location>
</feature>
<feature type="DNA-binding region" description="Fork-head" evidence="6">
    <location>
        <begin position="184"/>
        <end position="278"/>
    </location>
</feature>
<evidence type="ECO:0000313" key="10">
    <source>
        <dbReference type="EMBL" id="GAA5794956.1"/>
    </source>
</evidence>
<evidence type="ECO:0000256" key="3">
    <source>
        <dbReference type="ARBA" id="ARBA00023125"/>
    </source>
</evidence>
<feature type="domain" description="Fork-head" evidence="9">
    <location>
        <begin position="184"/>
        <end position="278"/>
    </location>
</feature>
<evidence type="ECO:0000256" key="1">
    <source>
        <dbReference type="ARBA" id="ARBA00004123"/>
    </source>
</evidence>
<dbReference type="InterPro" id="IPR036390">
    <property type="entry name" value="WH_DNA-bd_sf"/>
</dbReference>
<dbReference type="Gene3D" id="1.10.10.10">
    <property type="entry name" value="Winged helix-like DNA-binding domain superfamily/Winged helix DNA-binding domain"/>
    <property type="match status" value="1"/>
</dbReference>
<dbReference type="SUPFAM" id="SSF49879">
    <property type="entry name" value="SMAD/FHA domain"/>
    <property type="match status" value="1"/>
</dbReference>
<dbReference type="InterPro" id="IPR000253">
    <property type="entry name" value="FHA_dom"/>
</dbReference>
<protein>
    <submittedName>
        <fullName evidence="10">Uncharacterized protein</fullName>
    </submittedName>
</protein>
<dbReference type="Pfam" id="PF00250">
    <property type="entry name" value="Forkhead"/>
    <property type="match status" value="1"/>
</dbReference>